<accession>A0AA39U066</accession>
<dbReference type="Proteomes" id="UP001168877">
    <property type="component" value="Unassembled WGS sequence"/>
</dbReference>
<comment type="caution">
    <text evidence="4">The sequence shown here is derived from an EMBL/GenBank/DDBJ whole genome shotgun (WGS) entry which is preliminary data.</text>
</comment>
<dbReference type="PROSITE" id="PS50158">
    <property type="entry name" value="ZF_CCHC"/>
    <property type="match status" value="1"/>
</dbReference>
<reference evidence="4" key="1">
    <citation type="journal article" date="2022" name="Plant J.">
        <title>Strategies of tolerance reflected in two North American maple genomes.</title>
        <authorList>
            <person name="McEvoy S.L."/>
            <person name="Sezen U.U."/>
            <person name="Trouern-Trend A."/>
            <person name="McMahon S.M."/>
            <person name="Schaberg P.G."/>
            <person name="Yang J."/>
            <person name="Wegrzyn J.L."/>
            <person name="Swenson N.G."/>
        </authorList>
    </citation>
    <scope>NUCLEOTIDE SEQUENCE</scope>
    <source>
        <strain evidence="4">NS2018</strain>
    </source>
</reference>
<dbReference type="InterPro" id="IPR001878">
    <property type="entry name" value="Znf_CCHC"/>
</dbReference>
<feature type="region of interest" description="Disordered" evidence="2">
    <location>
        <begin position="55"/>
        <end position="142"/>
    </location>
</feature>
<evidence type="ECO:0000256" key="2">
    <source>
        <dbReference type="SAM" id="MobiDB-lite"/>
    </source>
</evidence>
<dbReference type="AlphaFoldDB" id="A0AA39U066"/>
<dbReference type="SMART" id="SM00343">
    <property type="entry name" value="ZnF_C2HC"/>
    <property type="match status" value="2"/>
</dbReference>
<dbReference type="GO" id="GO:0008270">
    <property type="term" value="F:zinc ion binding"/>
    <property type="evidence" value="ECO:0007669"/>
    <property type="project" value="UniProtKB-KW"/>
</dbReference>
<dbReference type="GO" id="GO:0003676">
    <property type="term" value="F:nucleic acid binding"/>
    <property type="evidence" value="ECO:0007669"/>
    <property type="project" value="InterPro"/>
</dbReference>
<dbReference type="EMBL" id="JAUESC010000001">
    <property type="protein sequence ID" value="KAK0608789.1"/>
    <property type="molecule type" value="Genomic_DNA"/>
</dbReference>
<dbReference type="Pfam" id="PF00098">
    <property type="entry name" value="zf-CCHC"/>
    <property type="match status" value="1"/>
</dbReference>
<evidence type="ECO:0000313" key="4">
    <source>
        <dbReference type="EMBL" id="KAK0608789.1"/>
    </source>
</evidence>
<dbReference type="InterPro" id="IPR036875">
    <property type="entry name" value="Znf_CCHC_sf"/>
</dbReference>
<proteinExistence type="predicted"/>
<dbReference type="Gene3D" id="4.10.60.10">
    <property type="entry name" value="Zinc finger, CCHC-type"/>
    <property type="match status" value="1"/>
</dbReference>
<feature type="compositionally biased region" description="Acidic residues" evidence="2">
    <location>
        <begin position="124"/>
        <end position="142"/>
    </location>
</feature>
<keyword evidence="1" id="KW-0863">Zinc-finger</keyword>
<feature type="domain" description="CCHC-type" evidence="3">
    <location>
        <begin position="92"/>
        <end position="107"/>
    </location>
</feature>
<gene>
    <name evidence="4" type="ORF">LWI29_036043</name>
</gene>
<reference evidence="4" key="2">
    <citation type="submission" date="2023-06" db="EMBL/GenBank/DDBJ databases">
        <authorList>
            <person name="Swenson N.G."/>
            <person name="Wegrzyn J.L."/>
            <person name="Mcevoy S.L."/>
        </authorList>
    </citation>
    <scope>NUCLEOTIDE SEQUENCE</scope>
    <source>
        <strain evidence="4">NS2018</strain>
        <tissue evidence="4">Leaf</tissue>
    </source>
</reference>
<organism evidence="4 5">
    <name type="scientific">Acer saccharum</name>
    <name type="common">Sugar maple</name>
    <dbReference type="NCBI Taxonomy" id="4024"/>
    <lineage>
        <taxon>Eukaryota</taxon>
        <taxon>Viridiplantae</taxon>
        <taxon>Streptophyta</taxon>
        <taxon>Embryophyta</taxon>
        <taxon>Tracheophyta</taxon>
        <taxon>Spermatophyta</taxon>
        <taxon>Magnoliopsida</taxon>
        <taxon>eudicotyledons</taxon>
        <taxon>Gunneridae</taxon>
        <taxon>Pentapetalae</taxon>
        <taxon>rosids</taxon>
        <taxon>malvids</taxon>
        <taxon>Sapindales</taxon>
        <taxon>Sapindaceae</taxon>
        <taxon>Hippocastanoideae</taxon>
        <taxon>Acereae</taxon>
        <taxon>Acer</taxon>
    </lineage>
</organism>
<evidence type="ECO:0000256" key="1">
    <source>
        <dbReference type="PROSITE-ProRule" id="PRU00047"/>
    </source>
</evidence>
<evidence type="ECO:0000313" key="5">
    <source>
        <dbReference type="Proteomes" id="UP001168877"/>
    </source>
</evidence>
<evidence type="ECO:0000259" key="3">
    <source>
        <dbReference type="PROSITE" id="PS50158"/>
    </source>
</evidence>
<feature type="compositionally biased region" description="Basic and acidic residues" evidence="2">
    <location>
        <begin position="59"/>
        <end position="72"/>
    </location>
</feature>
<keyword evidence="5" id="KW-1185">Reference proteome</keyword>
<sequence length="336" mass="37887">MSLDELLGSLQTFEARMKPKAKNKGLALKVVKEASSSDDDEEMALLVRKFRKFMRKGAKPSDKYSRDKEVKKSFTPPYERSGHAKSNRKVQCLKCKKYGHYASDCPSGDSKKDKKGKAMAANWSEDDDSSDEESSSDESSSEEELVSNFVAFMASHSTLEDVNQDLLDKEIDPRSSSDAVVEEKLIEASLPTSEVIVEEKAPKKRRSKKKNKLKNKVPLETPICASPSPEGKISPFVPICHYCNTLGHIKPKCYKFIEYYNIENASRNREIGPHSMHAKAFEYGKHDNLSKHVKNVQKVKNAYPSKFDNACVANNVEKKSINDIVRIPVVFNWLIS</sequence>
<dbReference type="SUPFAM" id="SSF57756">
    <property type="entry name" value="Retrovirus zinc finger-like domains"/>
    <property type="match status" value="1"/>
</dbReference>
<keyword evidence="1" id="KW-0479">Metal-binding</keyword>
<protein>
    <recommendedName>
        <fullName evidence="3">CCHC-type domain-containing protein</fullName>
    </recommendedName>
</protein>
<name>A0AA39U066_ACESA</name>
<keyword evidence="1" id="KW-0862">Zinc</keyword>